<proteinExistence type="predicted"/>
<name>A0AAV4GMG2_9GAST</name>
<dbReference type="Proteomes" id="UP000762676">
    <property type="component" value="Unassembled WGS sequence"/>
</dbReference>
<reference evidence="1 2" key="1">
    <citation type="journal article" date="2021" name="Elife">
        <title>Chloroplast acquisition without the gene transfer in kleptoplastic sea slugs, Plakobranchus ocellatus.</title>
        <authorList>
            <person name="Maeda T."/>
            <person name="Takahashi S."/>
            <person name="Yoshida T."/>
            <person name="Shimamura S."/>
            <person name="Takaki Y."/>
            <person name="Nagai Y."/>
            <person name="Toyoda A."/>
            <person name="Suzuki Y."/>
            <person name="Arimoto A."/>
            <person name="Ishii H."/>
            <person name="Satoh N."/>
            <person name="Nishiyama T."/>
            <person name="Hasebe M."/>
            <person name="Maruyama T."/>
            <person name="Minagawa J."/>
            <person name="Obokata J."/>
            <person name="Shigenobu S."/>
        </authorList>
    </citation>
    <scope>NUCLEOTIDE SEQUENCE [LARGE SCALE GENOMIC DNA]</scope>
</reference>
<gene>
    <name evidence="1" type="ORF">ElyMa_006058400</name>
</gene>
<comment type="caution">
    <text evidence="1">The sequence shown here is derived from an EMBL/GenBank/DDBJ whole genome shotgun (WGS) entry which is preliminary data.</text>
</comment>
<keyword evidence="2" id="KW-1185">Reference proteome</keyword>
<evidence type="ECO:0000313" key="2">
    <source>
        <dbReference type="Proteomes" id="UP000762676"/>
    </source>
</evidence>
<protein>
    <submittedName>
        <fullName evidence="1">Uncharacterized protein</fullName>
    </submittedName>
</protein>
<dbReference type="EMBL" id="BMAT01012132">
    <property type="protein sequence ID" value="GFR86657.1"/>
    <property type="molecule type" value="Genomic_DNA"/>
</dbReference>
<accession>A0AAV4GMG2</accession>
<organism evidence="1 2">
    <name type="scientific">Elysia marginata</name>
    <dbReference type="NCBI Taxonomy" id="1093978"/>
    <lineage>
        <taxon>Eukaryota</taxon>
        <taxon>Metazoa</taxon>
        <taxon>Spiralia</taxon>
        <taxon>Lophotrochozoa</taxon>
        <taxon>Mollusca</taxon>
        <taxon>Gastropoda</taxon>
        <taxon>Heterobranchia</taxon>
        <taxon>Euthyneura</taxon>
        <taxon>Panpulmonata</taxon>
        <taxon>Sacoglossa</taxon>
        <taxon>Placobranchoidea</taxon>
        <taxon>Plakobranchidae</taxon>
        <taxon>Elysia</taxon>
    </lineage>
</organism>
<dbReference type="AlphaFoldDB" id="A0AAV4GMG2"/>
<evidence type="ECO:0000313" key="1">
    <source>
        <dbReference type="EMBL" id="GFR86657.1"/>
    </source>
</evidence>
<sequence>MVSRMPLGECHLPAINGPKGNQGSIIDEPCVTKTPHSPEPLACTSMTFKNTDRAIGITSAGNNYQPWHFEIATFLWKHHSTNIKRIYFNGSTTNGSYPSVCNRPPKSHFATRLSKSTGFAMVT</sequence>